<reference evidence="3" key="1">
    <citation type="journal article" date="2008" name="PLoS ONE">
        <title>Survival in nuclear waste, extreme resistance, and potential applications gleaned from the genome sequence of Kineococcus radiotolerans SRS30216.</title>
        <authorList>
            <person name="Bagwell C.E."/>
            <person name="Bhat S."/>
            <person name="Hawkins G.M."/>
            <person name="Smith B.W."/>
            <person name="Biswas T."/>
            <person name="Hoover T.R."/>
            <person name="Saunders E."/>
            <person name="Han C.S."/>
            <person name="Tsodikov O.V."/>
            <person name="Shimkets L.J."/>
        </authorList>
    </citation>
    <scope>NUCLEOTIDE SEQUENCE [LARGE SCALE GENOMIC DNA]</scope>
    <source>
        <strain evidence="3">ATCC BAA-149 / DSM 14245 / SRS30216</strain>
    </source>
</reference>
<evidence type="ECO:0008006" key="4">
    <source>
        <dbReference type="Google" id="ProtNLM"/>
    </source>
</evidence>
<name>A6W7L0_KINRD</name>
<feature type="region of interest" description="Disordered" evidence="1">
    <location>
        <begin position="1"/>
        <end position="23"/>
    </location>
</feature>
<organism evidence="2 3">
    <name type="scientific">Kineococcus radiotolerans (strain ATCC BAA-149 / DSM 14245 / SRS30216)</name>
    <dbReference type="NCBI Taxonomy" id="266940"/>
    <lineage>
        <taxon>Bacteria</taxon>
        <taxon>Bacillati</taxon>
        <taxon>Actinomycetota</taxon>
        <taxon>Actinomycetes</taxon>
        <taxon>Kineosporiales</taxon>
        <taxon>Kineosporiaceae</taxon>
        <taxon>Kineococcus</taxon>
    </lineage>
</organism>
<dbReference type="STRING" id="266940.Krad_1311"/>
<dbReference type="AlphaFoldDB" id="A6W7L0"/>
<accession>A6W7L0</accession>
<protein>
    <recommendedName>
        <fullName evidence="4">Cobalamin-independent methionine synthase MetE C-terminal/archaeal domain-containing protein</fullName>
    </recommendedName>
</protein>
<evidence type="ECO:0000256" key="1">
    <source>
        <dbReference type="SAM" id="MobiDB-lite"/>
    </source>
</evidence>
<dbReference type="InterPro" id="IPR038071">
    <property type="entry name" value="UROD/MetE-like_sf"/>
</dbReference>
<dbReference type="SUPFAM" id="SSF51726">
    <property type="entry name" value="UROD/MetE-like"/>
    <property type="match status" value="1"/>
</dbReference>
<sequence>MPDHDPGPRLPGTAAAVGALPGEDPREAARTVFGELGEPPHVPHLPTLPARGPGADPLGRTAALLVDLPVDLQPGGWRFVDAPGRDAARAGSFLRADLDELAEAADGWDGPLALPVVGPWSLLAAVELSRGERSVSDHGARRDVVASLAQGLADHVGDVRRLVPGARVVVHVEEPSLNDVLTGRVPTQSGYGTLRAVHRPEVRDGLRAVLDAVRAAGAEPVLRLRSEDAPLALAREAGAAGVALDVRALGSTAWESVAATVEGGLRLWAGVLPAAGTVPAVGALVDAVRVPWRRVGLPATALADVVLTPAEGLAGTDPGAVRGLLTRLREAAAALAEASGD</sequence>
<dbReference type="EMBL" id="CP000750">
    <property type="protein sequence ID" value="ABS02799.1"/>
    <property type="molecule type" value="Genomic_DNA"/>
</dbReference>
<evidence type="ECO:0000313" key="2">
    <source>
        <dbReference type="EMBL" id="ABS02799.1"/>
    </source>
</evidence>
<proteinExistence type="predicted"/>
<dbReference type="Gene3D" id="3.20.20.210">
    <property type="match status" value="1"/>
</dbReference>
<dbReference type="eggNOG" id="COG0620">
    <property type="taxonomic scope" value="Bacteria"/>
</dbReference>
<gene>
    <name evidence="2" type="ordered locus">Krad_1311</name>
</gene>
<dbReference type="KEGG" id="kra:Krad_1311"/>
<dbReference type="OrthoDB" id="5242426at2"/>
<evidence type="ECO:0000313" key="3">
    <source>
        <dbReference type="Proteomes" id="UP000001116"/>
    </source>
</evidence>
<dbReference type="HOGENOM" id="CLU_065357_0_0_11"/>
<keyword evidence="3" id="KW-1185">Reference proteome</keyword>
<dbReference type="Proteomes" id="UP000001116">
    <property type="component" value="Chromosome"/>
</dbReference>
<dbReference type="RefSeq" id="WP_012084345.1">
    <property type="nucleotide sequence ID" value="NC_009664.2"/>
</dbReference>